<dbReference type="EMBL" id="LR796771">
    <property type="protein sequence ID" value="CAB4165393.1"/>
    <property type="molecule type" value="Genomic_DNA"/>
</dbReference>
<reference evidence="1" key="1">
    <citation type="submission" date="2020-04" db="EMBL/GenBank/DDBJ databases">
        <authorList>
            <person name="Chiriac C."/>
            <person name="Salcher M."/>
            <person name="Ghai R."/>
            <person name="Kavagutti S V."/>
        </authorList>
    </citation>
    <scope>NUCLEOTIDE SEQUENCE</scope>
</reference>
<protein>
    <submittedName>
        <fullName evidence="1">Uncharacterized protein</fullName>
    </submittedName>
</protein>
<gene>
    <name evidence="1" type="ORF">UFOVP820_42</name>
</gene>
<sequence length="146" mass="15864">MNLQLSIGLLAWLASTIAASWFGYNFRDAKCRAETATAGLAQAQGVIDRGLATARTLENISTQSSTAEIDQFNVDAAILRAVKQRDAFWRNQRESNSSCDAWMRTPVPCRLYPEANDIDAGAANLYPAAKGLSSSPHTMGPEVRND</sequence>
<name>A0A6J5P244_9CAUD</name>
<organism evidence="1">
    <name type="scientific">uncultured Caudovirales phage</name>
    <dbReference type="NCBI Taxonomy" id="2100421"/>
    <lineage>
        <taxon>Viruses</taxon>
        <taxon>Duplodnaviria</taxon>
        <taxon>Heunggongvirae</taxon>
        <taxon>Uroviricota</taxon>
        <taxon>Caudoviricetes</taxon>
        <taxon>Peduoviridae</taxon>
        <taxon>Maltschvirus</taxon>
        <taxon>Maltschvirus maltsch</taxon>
    </lineage>
</organism>
<proteinExistence type="predicted"/>
<evidence type="ECO:0000313" key="1">
    <source>
        <dbReference type="EMBL" id="CAB4165393.1"/>
    </source>
</evidence>
<accession>A0A6J5P244</accession>